<keyword evidence="2" id="KW-1185">Reference proteome</keyword>
<protein>
    <submittedName>
        <fullName evidence="1">Uncharacterized protein</fullName>
    </submittedName>
</protein>
<organism evidence="1 2">
    <name type="scientific">Erwinia phage pEa_SNUABM_5</name>
    <dbReference type="NCBI Taxonomy" id="2797313"/>
    <lineage>
        <taxon>Viruses</taxon>
        <taxon>Duplodnaviria</taxon>
        <taxon>Heunggongvirae</taxon>
        <taxon>Uroviricota</taxon>
        <taxon>Caudoviricetes</taxon>
        <taxon>Rivsvirus</taxon>
        <taxon>Rivsvirus SNUABM5</taxon>
    </lineage>
</organism>
<name>A0A7T8IVX6_9CAUD</name>
<sequence>MITAQDVLKTNLFELTAYSGFQQYVTRAENKAAITEEVGRRMADSLKFDYDNLKALNHLHLAICLGMPSCYAEINIVAQGFMMNDVHEVREMFDPLLDKVTVIDLYEHGINMRQHHEQSWSARRFVDMAVYLHNTLSDHLDDRTTTCIGFPGMPNMDPLIAQAIDVAQQHMFVNGEYLGELVPVGYTQYLYRCVPETSSNGNVIMTTSSGTVYLSGRPQRGDTNSNHLRPV</sequence>
<dbReference type="EMBL" id="MW366843">
    <property type="protein sequence ID" value="QQO90167.1"/>
    <property type="molecule type" value="Genomic_DNA"/>
</dbReference>
<accession>A0A7T8IVX6</accession>
<proteinExistence type="predicted"/>
<dbReference type="Proteomes" id="UP000596123">
    <property type="component" value="Segment"/>
</dbReference>
<evidence type="ECO:0000313" key="1">
    <source>
        <dbReference type="EMBL" id="QQO90167.1"/>
    </source>
</evidence>
<evidence type="ECO:0000313" key="2">
    <source>
        <dbReference type="Proteomes" id="UP000596123"/>
    </source>
</evidence>
<reference evidence="1 2" key="1">
    <citation type="submission" date="2020-12" db="EMBL/GenBank/DDBJ databases">
        <title>Complete genome sequence of Erwinia phage pEa_SNUABM_5.</title>
        <authorList>
            <person name="Kim S.G."/>
            <person name="Lee S.B."/>
            <person name="Kwon J."/>
            <person name="Park S.C."/>
        </authorList>
    </citation>
    <scope>NUCLEOTIDE SEQUENCE [LARGE SCALE GENOMIC DNA]</scope>
</reference>
<gene>
    <name evidence="1" type="ORF">pEaSNUABM5_00025</name>
</gene>